<keyword evidence="8" id="KW-0813">Transport</keyword>
<feature type="transmembrane region" description="Helical" evidence="8">
    <location>
        <begin position="124"/>
        <end position="144"/>
    </location>
</feature>
<dbReference type="PANTHER" id="PTHR11388:SF100">
    <property type="entry name" value="SOLUTE CARRIER ORGANIC ANION TRANSPORTER FAMILY MEMBER 4A1"/>
    <property type="match status" value="1"/>
</dbReference>
<evidence type="ECO:0000313" key="11">
    <source>
        <dbReference type="EMBL" id="PIK57271.1"/>
    </source>
</evidence>
<dbReference type="Proteomes" id="UP000230750">
    <property type="component" value="Unassembled WGS sequence"/>
</dbReference>
<comment type="caution">
    <text evidence="8">Lacks conserved residue(s) required for the propagation of feature annotation.</text>
</comment>
<dbReference type="SMART" id="SM00280">
    <property type="entry name" value="KAZAL"/>
    <property type="match status" value="1"/>
</dbReference>
<organism evidence="11 12">
    <name type="scientific">Stichopus japonicus</name>
    <name type="common">Sea cucumber</name>
    <dbReference type="NCBI Taxonomy" id="307972"/>
    <lineage>
        <taxon>Eukaryota</taxon>
        <taxon>Metazoa</taxon>
        <taxon>Echinodermata</taxon>
        <taxon>Eleutherozoa</taxon>
        <taxon>Echinozoa</taxon>
        <taxon>Holothuroidea</taxon>
        <taxon>Aspidochirotacea</taxon>
        <taxon>Aspidochirotida</taxon>
        <taxon>Stichopodidae</taxon>
        <taxon>Apostichopus</taxon>
    </lineage>
</organism>
<sequence length="695" mass="75806">MASGQVNLGYDRQDSQMQLTQSEMKMASESGHGSVTSAPITERMDSMEKKEYDEVFLPSKRDPESCGWCALRPRCFQKLNNPIMFMIFLCAFAMAQSATISGLVLVNITTLERRFNLPSTRTGTISSCFDFVVMAVIVFVTYGGEKGNKPVFIGTGAAIFGLGSFLFTLPHFLSGLYQYGGNVEDNFCGLNRTADLSCDGSDDSTVESLSQYFWVFVAAQVLHGLGAAPLYALGQTFLYENIKPESSSLYIGVFQAAATFSPAIGFLGGGILLDNMYTDLSVEEYGIDNTSPLWVGNWWLGFLIIGVISLLTSLPLIAYPKYLRGAKRFKHQRKPSTQKGSEFVPSAGFGGSLKDFPRAILTLLKNMPFLLINLAVGSESFIIACVSVFGPKYVESQFNVTSGEAAILLGVLVIPTGLFGCLFGGWVIKRFNLEFKGQIRFCLIVLLTSLFLTFAFLLTCPTIKFAGVTTNHDDGGPRKGPSDINALCNADCACLDDYDPVCGSDDVLYYSPCHAGCTQHNGTGAEGKRVYSNCLCIITSQNTTNDDVISYGSATQGQCEDNSCIYKPMFFVIIAFVLALSFSITVPTITAVLQVVAPSQRSTAMGLQSLLYRGLGTVPGPIVFGALIDKSCILWETECDGSRTCWIYRNIDFAFYTFGIVVVCRILSLVFFSGSYLTYKPVEEVEVAKEVKDKP</sequence>
<feature type="transmembrane region" description="Helical" evidence="8">
    <location>
        <begin position="151"/>
        <end position="173"/>
    </location>
</feature>
<comment type="subcellular location">
    <subcellularLocation>
        <location evidence="1 8">Cell membrane</location>
        <topology evidence="1 8">Multi-pass membrane protein</topology>
    </subcellularLocation>
</comment>
<dbReference type="GO" id="GO:0015347">
    <property type="term" value="F:sodium-independent organic anion transmembrane transporter activity"/>
    <property type="evidence" value="ECO:0007669"/>
    <property type="project" value="TreeGrafter"/>
</dbReference>
<dbReference type="AlphaFoldDB" id="A0A2G8LAK9"/>
<dbReference type="PROSITE" id="PS50850">
    <property type="entry name" value="MFS"/>
    <property type="match status" value="1"/>
</dbReference>
<dbReference type="EMBL" id="MRZV01000148">
    <property type="protein sequence ID" value="PIK57271.1"/>
    <property type="molecule type" value="Genomic_DNA"/>
</dbReference>
<keyword evidence="7" id="KW-1015">Disulfide bond</keyword>
<dbReference type="NCBIfam" id="TIGR00805">
    <property type="entry name" value="oat"/>
    <property type="match status" value="1"/>
</dbReference>
<comment type="similarity">
    <text evidence="2 8">Belongs to the organo anion transporter (TC 2.A.60) family.</text>
</comment>
<feature type="domain" description="Major facilitator superfamily (MFS) profile" evidence="9">
    <location>
        <begin position="83"/>
        <end position="677"/>
    </location>
</feature>
<reference evidence="11 12" key="1">
    <citation type="journal article" date="2017" name="PLoS Biol.">
        <title>The sea cucumber genome provides insights into morphological evolution and visceral regeneration.</title>
        <authorList>
            <person name="Zhang X."/>
            <person name="Sun L."/>
            <person name="Yuan J."/>
            <person name="Sun Y."/>
            <person name="Gao Y."/>
            <person name="Zhang L."/>
            <person name="Li S."/>
            <person name="Dai H."/>
            <person name="Hamel J.F."/>
            <person name="Liu C."/>
            <person name="Yu Y."/>
            <person name="Liu S."/>
            <person name="Lin W."/>
            <person name="Guo K."/>
            <person name="Jin S."/>
            <person name="Xu P."/>
            <person name="Storey K.B."/>
            <person name="Huan P."/>
            <person name="Zhang T."/>
            <person name="Zhou Y."/>
            <person name="Zhang J."/>
            <person name="Lin C."/>
            <person name="Li X."/>
            <person name="Xing L."/>
            <person name="Huo D."/>
            <person name="Sun M."/>
            <person name="Wang L."/>
            <person name="Mercier A."/>
            <person name="Li F."/>
            <person name="Yang H."/>
            <person name="Xiang J."/>
        </authorList>
    </citation>
    <scope>NUCLEOTIDE SEQUENCE [LARGE SCALE GENOMIC DNA]</scope>
    <source>
        <strain evidence="11">Shaxun</strain>
        <tissue evidence="11">Muscle</tissue>
    </source>
</reference>
<dbReference type="PROSITE" id="PS51465">
    <property type="entry name" value="KAZAL_2"/>
    <property type="match status" value="1"/>
</dbReference>
<dbReference type="GO" id="GO:0016323">
    <property type="term" value="C:basolateral plasma membrane"/>
    <property type="evidence" value="ECO:0007669"/>
    <property type="project" value="TreeGrafter"/>
</dbReference>
<feature type="transmembrane region" description="Helical" evidence="8">
    <location>
        <begin position="405"/>
        <end position="427"/>
    </location>
</feature>
<evidence type="ECO:0000256" key="2">
    <source>
        <dbReference type="ARBA" id="ARBA00009657"/>
    </source>
</evidence>
<dbReference type="InterPro" id="IPR020846">
    <property type="entry name" value="MFS_dom"/>
</dbReference>
<keyword evidence="5 8" id="KW-1133">Transmembrane helix</keyword>
<feature type="transmembrane region" description="Helical" evidence="8">
    <location>
        <begin position="439"/>
        <end position="458"/>
    </location>
</feature>
<protein>
    <recommendedName>
        <fullName evidence="8">Solute carrier organic anion transporter family member</fullName>
    </recommendedName>
</protein>
<feature type="transmembrane region" description="Helical" evidence="8">
    <location>
        <begin position="569"/>
        <end position="596"/>
    </location>
</feature>
<keyword evidence="4 8" id="KW-0812">Transmembrane</keyword>
<evidence type="ECO:0000256" key="6">
    <source>
        <dbReference type="ARBA" id="ARBA00023136"/>
    </source>
</evidence>
<comment type="caution">
    <text evidence="11">The sequence shown here is derived from an EMBL/GenBank/DDBJ whole genome shotgun (WGS) entry which is preliminary data.</text>
</comment>
<feature type="transmembrane region" description="Helical" evidence="8">
    <location>
        <begin position="298"/>
        <end position="319"/>
    </location>
</feature>
<dbReference type="InterPro" id="IPR036259">
    <property type="entry name" value="MFS_trans_sf"/>
</dbReference>
<feature type="transmembrane region" description="Helical" evidence="8">
    <location>
        <begin position="653"/>
        <end position="672"/>
    </location>
</feature>
<dbReference type="Gene3D" id="1.20.1250.20">
    <property type="entry name" value="MFS general substrate transporter like domains"/>
    <property type="match status" value="2"/>
</dbReference>
<dbReference type="GO" id="GO:0043252">
    <property type="term" value="P:sodium-independent organic anion transport"/>
    <property type="evidence" value="ECO:0007669"/>
    <property type="project" value="TreeGrafter"/>
</dbReference>
<feature type="transmembrane region" description="Helical" evidence="8">
    <location>
        <begin position="83"/>
        <end position="104"/>
    </location>
</feature>
<accession>A0A2G8LAK9</accession>
<evidence type="ECO:0000313" key="12">
    <source>
        <dbReference type="Proteomes" id="UP000230750"/>
    </source>
</evidence>
<name>A0A2G8LAK9_STIJA</name>
<keyword evidence="6 8" id="KW-0472">Membrane</keyword>
<proteinExistence type="inferred from homology"/>
<gene>
    <name evidence="11" type="ORF">BSL78_05841</name>
</gene>
<feature type="domain" description="Kazal-like" evidence="10">
    <location>
        <begin position="482"/>
        <end position="535"/>
    </location>
</feature>
<evidence type="ECO:0000256" key="5">
    <source>
        <dbReference type="ARBA" id="ARBA00022989"/>
    </source>
</evidence>
<evidence type="ECO:0000256" key="3">
    <source>
        <dbReference type="ARBA" id="ARBA00022475"/>
    </source>
</evidence>
<dbReference type="SUPFAM" id="SSF100895">
    <property type="entry name" value="Kazal-type serine protease inhibitors"/>
    <property type="match status" value="1"/>
</dbReference>
<feature type="transmembrane region" description="Helical" evidence="8">
    <location>
        <begin position="368"/>
        <end position="390"/>
    </location>
</feature>
<dbReference type="GO" id="GO:0006811">
    <property type="term" value="P:monoatomic ion transport"/>
    <property type="evidence" value="ECO:0007669"/>
    <property type="project" value="UniProtKB-KW"/>
</dbReference>
<keyword evidence="3" id="KW-1003">Cell membrane</keyword>
<evidence type="ECO:0000256" key="7">
    <source>
        <dbReference type="ARBA" id="ARBA00023157"/>
    </source>
</evidence>
<keyword evidence="8" id="KW-0406">Ion transport</keyword>
<dbReference type="PANTHER" id="PTHR11388">
    <property type="entry name" value="ORGANIC ANION TRANSPORTER"/>
    <property type="match status" value="1"/>
</dbReference>
<dbReference type="InterPro" id="IPR002350">
    <property type="entry name" value="Kazal_dom"/>
</dbReference>
<feature type="transmembrane region" description="Helical" evidence="8">
    <location>
        <begin position="249"/>
        <end position="273"/>
    </location>
</feature>
<dbReference type="SUPFAM" id="SSF103473">
    <property type="entry name" value="MFS general substrate transporter"/>
    <property type="match status" value="1"/>
</dbReference>
<dbReference type="OrthoDB" id="5062115at2759"/>
<dbReference type="Pfam" id="PF03137">
    <property type="entry name" value="OATP"/>
    <property type="match status" value="1"/>
</dbReference>
<evidence type="ECO:0000256" key="8">
    <source>
        <dbReference type="RuleBase" id="RU362056"/>
    </source>
</evidence>
<evidence type="ECO:0000256" key="1">
    <source>
        <dbReference type="ARBA" id="ARBA00004651"/>
    </source>
</evidence>
<evidence type="ECO:0000259" key="9">
    <source>
        <dbReference type="PROSITE" id="PS50850"/>
    </source>
</evidence>
<keyword evidence="12" id="KW-1185">Reference proteome</keyword>
<evidence type="ECO:0000256" key="4">
    <source>
        <dbReference type="ARBA" id="ARBA00022692"/>
    </source>
</evidence>
<evidence type="ECO:0000259" key="10">
    <source>
        <dbReference type="PROSITE" id="PS51465"/>
    </source>
</evidence>
<dbReference type="InterPro" id="IPR036058">
    <property type="entry name" value="Kazal_dom_sf"/>
</dbReference>
<feature type="transmembrane region" description="Helical" evidence="8">
    <location>
        <begin position="212"/>
        <end position="237"/>
    </location>
</feature>
<dbReference type="PROSITE" id="PS00282">
    <property type="entry name" value="KAZAL_1"/>
    <property type="match status" value="1"/>
</dbReference>
<dbReference type="Gene3D" id="3.30.60.30">
    <property type="match status" value="1"/>
</dbReference>
<dbReference type="Pfam" id="PF07648">
    <property type="entry name" value="Kazal_2"/>
    <property type="match status" value="1"/>
</dbReference>
<dbReference type="InterPro" id="IPR004156">
    <property type="entry name" value="OATP"/>
</dbReference>